<feature type="domain" description="AB hydrolase-1" evidence="3">
    <location>
        <begin position="31"/>
        <end position="311"/>
    </location>
</feature>
<evidence type="ECO:0000256" key="1">
    <source>
        <dbReference type="ARBA" id="ARBA00022801"/>
    </source>
</evidence>
<dbReference type="InterPro" id="IPR029058">
    <property type="entry name" value="AB_hydrolase_fold"/>
</dbReference>
<evidence type="ECO:0000313" key="5">
    <source>
        <dbReference type="Proteomes" id="UP000269721"/>
    </source>
</evidence>
<dbReference type="Pfam" id="PF00561">
    <property type="entry name" value="Abhydrolase_1"/>
    <property type="match status" value="1"/>
</dbReference>
<protein>
    <submittedName>
        <fullName evidence="4">Alpha/Beta hydrolase protein</fullName>
    </submittedName>
</protein>
<comment type="similarity">
    <text evidence="2">Belongs to the AB hydrolase superfamily. Epoxide hydrolase family.</text>
</comment>
<dbReference type="InterPro" id="IPR000073">
    <property type="entry name" value="AB_hydrolase_1"/>
</dbReference>
<evidence type="ECO:0000256" key="2">
    <source>
        <dbReference type="ARBA" id="ARBA00038334"/>
    </source>
</evidence>
<dbReference type="InterPro" id="IPR000639">
    <property type="entry name" value="Epox_hydrolase-like"/>
</dbReference>
<dbReference type="PANTHER" id="PTHR43329">
    <property type="entry name" value="EPOXIDE HYDROLASE"/>
    <property type="match status" value="1"/>
</dbReference>
<dbReference type="Gene3D" id="3.40.50.1820">
    <property type="entry name" value="alpha/beta hydrolase"/>
    <property type="match status" value="1"/>
</dbReference>
<dbReference type="PRINTS" id="PR00412">
    <property type="entry name" value="EPOXHYDRLASE"/>
</dbReference>
<proteinExistence type="inferred from homology"/>
<accession>A0A4V1IS21</accession>
<gene>
    <name evidence="4" type="ORF">BDK51DRAFT_20688</name>
</gene>
<dbReference type="EMBL" id="KZ994800">
    <property type="protein sequence ID" value="RKO92037.1"/>
    <property type="molecule type" value="Genomic_DNA"/>
</dbReference>
<dbReference type="PRINTS" id="PR00111">
    <property type="entry name" value="ABHYDROLASE"/>
</dbReference>
<keyword evidence="5" id="KW-1185">Reference proteome</keyword>
<dbReference type="SUPFAM" id="SSF53474">
    <property type="entry name" value="alpha/beta-Hydrolases"/>
    <property type="match status" value="1"/>
</dbReference>
<evidence type="ECO:0000259" key="3">
    <source>
        <dbReference type="Pfam" id="PF00561"/>
    </source>
</evidence>
<name>A0A4V1IS21_9FUNG</name>
<organism evidence="4 5">
    <name type="scientific">Blyttiomyces helicus</name>
    <dbReference type="NCBI Taxonomy" id="388810"/>
    <lineage>
        <taxon>Eukaryota</taxon>
        <taxon>Fungi</taxon>
        <taxon>Fungi incertae sedis</taxon>
        <taxon>Chytridiomycota</taxon>
        <taxon>Chytridiomycota incertae sedis</taxon>
        <taxon>Chytridiomycetes</taxon>
        <taxon>Chytridiomycetes incertae sedis</taxon>
        <taxon>Blyttiomyces</taxon>
    </lineage>
</organism>
<keyword evidence="1 4" id="KW-0378">Hydrolase</keyword>
<dbReference type="GO" id="GO:0016787">
    <property type="term" value="F:hydrolase activity"/>
    <property type="evidence" value="ECO:0007669"/>
    <property type="project" value="UniProtKB-KW"/>
</dbReference>
<dbReference type="AlphaFoldDB" id="A0A4V1IS21"/>
<reference evidence="5" key="1">
    <citation type="journal article" date="2018" name="Nat. Microbiol.">
        <title>Leveraging single-cell genomics to expand the fungal tree of life.</title>
        <authorList>
            <person name="Ahrendt S.R."/>
            <person name="Quandt C.A."/>
            <person name="Ciobanu D."/>
            <person name="Clum A."/>
            <person name="Salamov A."/>
            <person name="Andreopoulos B."/>
            <person name="Cheng J.F."/>
            <person name="Woyke T."/>
            <person name="Pelin A."/>
            <person name="Henrissat B."/>
            <person name="Reynolds N.K."/>
            <person name="Benny G.L."/>
            <person name="Smith M.E."/>
            <person name="James T.Y."/>
            <person name="Grigoriev I.V."/>
        </authorList>
    </citation>
    <scope>NUCLEOTIDE SEQUENCE [LARGE SCALE GENOMIC DNA]</scope>
</reference>
<dbReference type="OrthoDB" id="408373at2759"/>
<sequence length="335" mass="38203">MNPQDPNSWNHCFATVNSVRYHYVDEGSGEPIFLVHGFPDLWWGWRHVIPALVAKGYRVIVPDIRGYGQTDAPHASDEATLRQYGFKNIAKDLAELLEHTCGAGSQAIFIGHDWGGEIVWRMVLHQPQRVKAVGAVCTAFTSPNPEYIPPAKLLKALPQFKYQFWLANPAQDATLDANVELFLRNIFRPGNEPLNLLMNASLEGSEMINYRCSYLHSRLPRSSKQEFKYYVDEYKRRTFHGALNYYRTRKVNFDDERDVARTVDHQALMATQVIATQDYTLPPSMAKKMARRVPNAVFKYVEAGHWVAMEKADELNVIIGDWLDSLKSRSGSAKL</sequence>
<evidence type="ECO:0000313" key="4">
    <source>
        <dbReference type="EMBL" id="RKO92037.1"/>
    </source>
</evidence>
<dbReference type="Proteomes" id="UP000269721">
    <property type="component" value="Unassembled WGS sequence"/>
</dbReference>